<dbReference type="VEuPathDB" id="FungiDB:HpaG803246"/>
<reference evidence="2" key="1">
    <citation type="journal article" date="2010" name="Science">
        <title>Signatures of adaptation to obligate biotrophy in the Hyaloperonospora arabidopsidis genome.</title>
        <authorList>
            <person name="Baxter L."/>
            <person name="Tripathy S."/>
            <person name="Ishaque N."/>
            <person name="Boot N."/>
            <person name="Cabral A."/>
            <person name="Kemen E."/>
            <person name="Thines M."/>
            <person name="Ah-Fong A."/>
            <person name="Anderson R."/>
            <person name="Badejoko W."/>
            <person name="Bittner-Eddy P."/>
            <person name="Boore J.L."/>
            <person name="Chibucos M.C."/>
            <person name="Coates M."/>
            <person name="Dehal P."/>
            <person name="Delehaunty K."/>
            <person name="Dong S."/>
            <person name="Downton P."/>
            <person name="Dumas B."/>
            <person name="Fabro G."/>
            <person name="Fronick C."/>
            <person name="Fuerstenberg S.I."/>
            <person name="Fulton L."/>
            <person name="Gaulin E."/>
            <person name="Govers F."/>
            <person name="Hughes L."/>
            <person name="Humphray S."/>
            <person name="Jiang R.H."/>
            <person name="Judelson H."/>
            <person name="Kamoun S."/>
            <person name="Kyung K."/>
            <person name="Meijer H."/>
            <person name="Minx P."/>
            <person name="Morris P."/>
            <person name="Nelson J."/>
            <person name="Phuntumart V."/>
            <person name="Qutob D."/>
            <person name="Rehmany A."/>
            <person name="Rougon-Cardoso A."/>
            <person name="Ryden P."/>
            <person name="Torto-Alalibo T."/>
            <person name="Studholme D."/>
            <person name="Wang Y."/>
            <person name="Win J."/>
            <person name="Wood J."/>
            <person name="Clifton S.W."/>
            <person name="Rogers J."/>
            <person name="Van den Ackerveken G."/>
            <person name="Jones J.D."/>
            <person name="McDowell J.M."/>
            <person name="Beynon J."/>
            <person name="Tyler B.M."/>
        </authorList>
    </citation>
    <scope>NUCLEOTIDE SEQUENCE [LARGE SCALE GENOMIC DNA]</scope>
    <source>
        <strain evidence="2">Emoy2</strain>
    </source>
</reference>
<dbReference type="EMBL" id="JH598060">
    <property type="status" value="NOT_ANNOTATED_CDS"/>
    <property type="molecule type" value="Genomic_DNA"/>
</dbReference>
<protein>
    <submittedName>
        <fullName evidence="1">Uncharacterized protein</fullName>
    </submittedName>
</protein>
<dbReference type="EnsemblProtists" id="HpaT803246">
    <property type="protein sequence ID" value="HpaP803246"/>
    <property type="gene ID" value="HpaG803246"/>
</dbReference>
<dbReference type="AlphaFoldDB" id="M4BAD6"/>
<keyword evidence="2" id="KW-1185">Reference proteome</keyword>
<dbReference type="HOGENOM" id="CLU_1291162_0_0_1"/>
<proteinExistence type="predicted"/>
<accession>M4BAD6</accession>
<organism evidence="1 2">
    <name type="scientific">Hyaloperonospora arabidopsidis (strain Emoy2)</name>
    <name type="common">Downy mildew agent</name>
    <name type="synonym">Peronospora arabidopsidis</name>
    <dbReference type="NCBI Taxonomy" id="559515"/>
    <lineage>
        <taxon>Eukaryota</taxon>
        <taxon>Sar</taxon>
        <taxon>Stramenopiles</taxon>
        <taxon>Oomycota</taxon>
        <taxon>Peronosporomycetes</taxon>
        <taxon>Peronosporales</taxon>
        <taxon>Peronosporaceae</taxon>
        <taxon>Hyaloperonospora</taxon>
    </lineage>
</organism>
<name>M4BAD6_HYAAE</name>
<sequence>MAEVLLANQEEVPWSVVVHHTTTAGGGERSRIIKDDAIGVNNSISSGDGDRIGGPVRRNVRRLNDALASVNDRIIRAVSGHGWDVCLLDSRFANVGHTKVSGDAGGHRWEVDRLYGTISNSDFGHSGVRYLMNGCLDHTMRVKNSRDVSGHSRDTNRVDKVISRNSFSFAGVLCLIAGHNATAMRSEVHGDSNGKSRNVGRVEGMASCRASGFS</sequence>
<evidence type="ECO:0000313" key="2">
    <source>
        <dbReference type="Proteomes" id="UP000011713"/>
    </source>
</evidence>
<dbReference type="Proteomes" id="UP000011713">
    <property type="component" value="Unassembled WGS sequence"/>
</dbReference>
<dbReference type="InParanoid" id="M4BAD6"/>
<reference evidence="1" key="2">
    <citation type="submission" date="2015-06" db="UniProtKB">
        <authorList>
            <consortium name="EnsemblProtists"/>
        </authorList>
    </citation>
    <scope>IDENTIFICATION</scope>
    <source>
        <strain evidence="1">Emoy2</strain>
    </source>
</reference>
<evidence type="ECO:0000313" key="1">
    <source>
        <dbReference type="EnsemblProtists" id="HpaP803246"/>
    </source>
</evidence>